<accession>A0A7T4QYE4</accession>
<name>A0A7T4QYE4_9GAMM</name>
<proteinExistence type="predicted"/>
<dbReference type="GO" id="GO:0003700">
    <property type="term" value="F:DNA-binding transcription factor activity"/>
    <property type="evidence" value="ECO:0007669"/>
    <property type="project" value="InterPro"/>
</dbReference>
<dbReference type="PROSITE" id="PS01124">
    <property type="entry name" value="HTH_ARAC_FAMILY_2"/>
    <property type="match status" value="1"/>
</dbReference>
<organism evidence="4 5">
    <name type="scientific">Spongiibacter nanhainus</name>
    <dbReference type="NCBI Taxonomy" id="2794344"/>
    <lineage>
        <taxon>Bacteria</taxon>
        <taxon>Pseudomonadati</taxon>
        <taxon>Pseudomonadota</taxon>
        <taxon>Gammaproteobacteria</taxon>
        <taxon>Cellvibrionales</taxon>
        <taxon>Spongiibacteraceae</taxon>
        <taxon>Spongiibacter</taxon>
    </lineage>
</organism>
<evidence type="ECO:0000313" key="4">
    <source>
        <dbReference type="EMBL" id="QQD17109.1"/>
    </source>
</evidence>
<dbReference type="InterPro" id="IPR052158">
    <property type="entry name" value="INH-QAR"/>
</dbReference>
<dbReference type="Pfam" id="PF01965">
    <property type="entry name" value="DJ-1_PfpI"/>
    <property type="match status" value="1"/>
</dbReference>
<evidence type="ECO:0000259" key="3">
    <source>
        <dbReference type="PROSITE" id="PS01124"/>
    </source>
</evidence>
<feature type="domain" description="HTH araC/xylS-type" evidence="3">
    <location>
        <begin position="229"/>
        <end position="327"/>
    </location>
</feature>
<dbReference type="Gene3D" id="3.40.50.880">
    <property type="match status" value="1"/>
</dbReference>
<dbReference type="GO" id="GO:0043565">
    <property type="term" value="F:sequence-specific DNA binding"/>
    <property type="evidence" value="ECO:0007669"/>
    <property type="project" value="InterPro"/>
</dbReference>
<dbReference type="EMBL" id="CP066167">
    <property type="protein sequence ID" value="QQD17109.1"/>
    <property type="molecule type" value="Genomic_DNA"/>
</dbReference>
<dbReference type="InterPro" id="IPR002818">
    <property type="entry name" value="DJ-1/PfpI"/>
</dbReference>
<dbReference type="PANTHER" id="PTHR43130">
    <property type="entry name" value="ARAC-FAMILY TRANSCRIPTIONAL REGULATOR"/>
    <property type="match status" value="1"/>
</dbReference>
<evidence type="ECO:0000256" key="2">
    <source>
        <dbReference type="ARBA" id="ARBA00023163"/>
    </source>
</evidence>
<dbReference type="AlphaFoldDB" id="A0A7T4QYE4"/>
<dbReference type="InterPro" id="IPR009057">
    <property type="entry name" value="Homeodomain-like_sf"/>
</dbReference>
<evidence type="ECO:0000313" key="5">
    <source>
        <dbReference type="Proteomes" id="UP000596063"/>
    </source>
</evidence>
<sequence length="330" mass="37331">MSQTISYLGMDDIMASNVLASRDLFNVANRIAGRVAGQGENAQPLFDLRVLSQHGQPVRCEDGISLSAQGRWSDLHADDILILPAYMIADQSELEHHLPQWQEAMAFIRSIAAQQRLIVTNCSGSMLLAEAGVLSGHRATTAWWLHDLMASRHPKVDVEREAVCVLSGNMMTGSATTSCFDVTLAVIEQHGGAHLARLLSKYMMLDNQRRSQAPYAILGQHQASDDLVERAERWIRRNLGRDFRIEELASELHVSPRTLIRRFQKALGESPQSFTQKLRIEKSKILLETTQMRFGDIVTRCGYSDESAFRRLFKRYCQVSPREYRRRFAA</sequence>
<gene>
    <name evidence="4" type="ORF">I6N98_12110</name>
</gene>
<keyword evidence="2" id="KW-0804">Transcription</keyword>
<dbReference type="PANTHER" id="PTHR43130:SF11">
    <property type="entry name" value="TRANSCRIPTIONAL REGULATORY PROTEIN"/>
    <property type="match status" value="1"/>
</dbReference>
<evidence type="ECO:0000256" key="1">
    <source>
        <dbReference type="ARBA" id="ARBA00023015"/>
    </source>
</evidence>
<dbReference type="Gene3D" id="1.10.10.60">
    <property type="entry name" value="Homeodomain-like"/>
    <property type="match status" value="1"/>
</dbReference>
<dbReference type="SMART" id="SM00342">
    <property type="entry name" value="HTH_ARAC"/>
    <property type="match status" value="1"/>
</dbReference>
<keyword evidence="5" id="KW-1185">Reference proteome</keyword>
<protein>
    <submittedName>
        <fullName evidence="4">AraC family transcriptional regulator</fullName>
    </submittedName>
</protein>
<dbReference type="SUPFAM" id="SSF46689">
    <property type="entry name" value="Homeodomain-like"/>
    <property type="match status" value="2"/>
</dbReference>
<dbReference type="SUPFAM" id="SSF52317">
    <property type="entry name" value="Class I glutamine amidotransferase-like"/>
    <property type="match status" value="1"/>
</dbReference>
<dbReference type="InterPro" id="IPR018060">
    <property type="entry name" value="HTH_AraC"/>
</dbReference>
<dbReference type="Proteomes" id="UP000596063">
    <property type="component" value="Chromosome"/>
</dbReference>
<dbReference type="Pfam" id="PF12833">
    <property type="entry name" value="HTH_18"/>
    <property type="match status" value="1"/>
</dbReference>
<reference evidence="4 5" key="1">
    <citation type="submission" date="2020-12" db="EMBL/GenBank/DDBJ databases">
        <authorList>
            <person name="Shan Y."/>
        </authorList>
    </citation>
    <scope>NUCLEOTIDE SEQUENCE [LARGE SCALE GENOMIC DNA]</scope>
    <source>
        <strain evidence="5">csc3.9</strain>
    </source>
</reference>
<keyword evidence="1" id="KW-0805">Transcription regulation</keyword>
<dbReference type="KEGG" id="snan:I6N98_12110"/>
<dbReference type="RefSeq" id="WP_198568611.1">
    <property type="nucleotide sequence ID" value="NZ_CP066167.1"/>
</dbReference>
<dbReference type="InterPro" id="IPR029062">
    <property type="entry name" value="Class_I_gatase-like"/>
</dbReference>